<dbReference type="PANTHER" id="PTHR30570">
    <property type="entry name" value="PERIPLASMIC PHOSPHATE BINDING COMPONENT OF PHOSPHATE ABC TRANSPORTER"/>
    <property type="match status" value="1"/>
</dbReference>
<reference evidence="4 5" key="1">
    <citation type="journal article" date="2019" name="Int. J. Syst. Evol. Microbiol.">
        <title>The Global Catalogue of Microorganisms (GCM) 10K type strain sequencing project: providing services to taxonomists for standard genome sequencing and annotation.</title>
        <authorList>
            <consortium name="The Broad Institute Genomics Platform"/>
            <consortium name="The Broad Institute Genome Sequencing Center for Infectious Disease"/>
            <person name="Wu L."/>
            <person name="Ma J."/>
        </authorList>
    </citation>
    <scope>NUCLEOTIDE SEQUENCE [LARGE SCALE GENOMIC DNA]</scope>
    <source>
        <strain evidence="4 5">JCM 3146</strain>
    </source>
</reference>
<protein>
    <recommendedName>
        <fullName evidence="3">PBP domain-containing protein</fullName>
    </recommendedName>
</protein>
<dbReference type="EMBL" id="BAAABM010000025">
    <property type="protein sequence ID" value="GAA0340905.1"/>
    <property type="molecule type" value="Genomic_DNA"/>
</dbReference>
<dbReference type="InterPro" id="IPR050811">
    <property type="entry name" value="Phosphate_ABC_transporter"/>
</dbReference>
<evidence type="ECO:0000256" key="2">
    <source>
        <dbReference type="SAM" id="MobiDB-lite"/>
    </source>
</evidence>
<accession>A0ABN0WLP2</accession>
<gene>
    <name evidence="4" type="ORF">GCM10010151_33150</name>
</gene>
<evidence type="ECO:0000313" key="5">
    <source>
        <dbReference type="Proteomes" id="UP001501822"/>
    </source>
</evidence>
<keyword evidence="5" id="KW-1185">Reference proteome</keyword>
<feature type="compositionally biased region" description="Basic and acidic residues" evidence="2">
    <location>
        <begin position="265"/>
        <end position="275"/>
    </location>
</feature>
<dbReference type="Pfam" id="PF12849">
    <property type="entry name" value="PBP_like_2"/>
    <property type="match status" value="1"/>
</dbReference>
<feature type="domain" description="PBP" evidence="3">
    <location>
        <begin position="348"/>
        <end position="607"/>
    </location>
</feature>
<comment type="caution">
    <text evidence="4">The sequence shown here is derived from an EMBL/GenBank/DDBJ whole genome shotgun (WGS) entry which is preliminary data.</text>
</comment>
<keyword evidence="1" id="KW-0732">Signal</keyword>
<proteinExistence type="predicted"/>
<feature type="region of interest" description="Disordered" evidence="2">
    <location>
        <begin position="265"/>
        <end position="314"/>
    </location>
</feature>
<dbReference type="PANTHER" id="PTHR30570:SF1">
    <property type="entry name" value="PHOSPHATE-BINDING PROTEIN PSTS"/>
    <property type="match status" value="1"/>
</dbReference>
<feature type="compositionally biased region" description="Basic and acidic residues" evidence="2">
    <location>
        <begin position="287"/>
        <end position="311"/>
    </location>
</feature>
<evidence type="ECO:0000313" key="4">
    <source>
        <dbReference type="EMBL" id="GAA0340905.1"/>
    </source>
</evidence>
<dbReference type="SUPFAM" id="SSF53850">
    <property type="entry name" value="Periplasmic binding protein-like II"/>
    <property type="match status" value="1"/>
</dbReference>
<feature type="compositionally biased region" description="Low complexity" evidence="2">
    <location>
        <begin position="276"/>
        <end position="286"/>
    </location>
</feature>
<evidence type="ECO:0000256" key="1">
    <source>
        <dbReference type="ARBA" id="ARBA00022729"/>
    </source>
</evidence>
<dbReference type="InterPro" id="IPR024370">
    <property type="entry name" value="PBP_domain"/>
</dbReference>
<organism evidence="4 5">
    <name type="scientific">Actinoallomurus spadix</name>
    <dbReference type="NCBI Taxonomy" id="79912"/>
    <lineage>
        <taxon>Bacteria</taxon>
        <taxon>Bacillati</taxon>
        <taxon>Actinomycetota</taxon>
        <taxon>Actinomycetes</taxon>
        <taxon>Streptosporangiales</taxon>
        <taxon>Thermomonosporaceae</taxon>
        <taxon>Actinoallomurus</taxon>
    </lineage>
</organism>
<name>A0ABN0WLP2_9ACTN</name>
<dbReference type="Gene3D" id="3.40.190.10">
    <property type="entry name" value="Periplasmic binding protein-like II"/>
    <property type="match status" value="2"/>
</dbReference>
<dbReference type="Proteomes" id="UP001501822">
    <property type="component" value="Unassembled WGS sequence"/>
</dbReference>
<evidence type="ECO:0000259" key="3">
    <source>
        <dbReference type="Pfam" id="PF12849"/>
    </source>
</evidence>
<dbReference type="RefSeq" id="WP_252811427.1">
    <property type="nucleotide sequence ID" value="NZ_BAAABM010000025.1"/>
</dbReference>
<sequence length="635" mass="69097">MDSHVGQKAEFARDLAARLDGVDPAVLAERTGLLEATVRALLTGDGELMSWEVVSACLAAAGADGVEMGALRGRWAAAEQALWAEWGEELRTAFERNGHGKPTKAVEAYREKVPWRQLTERYPVTFKPWTEPAFAADRRLPDPSAAGDIREFYALLAELREWAGSPRQTEIEKRSWGTLPDATISAMLQKDRWRSTSDRERTRIGHFARACGLPAAEVARWVDAYERLRHVPPTDDLARARAEGAELRRRLAAARAEVDELRERLAEAERSREPPADAAELPARPAADGRRPAERESGPEETDGRPRERWSSRRRRSLSAAAAVLVFAAGAGASRLAGGATSPAERSECFSGTLHLVGSTAFERTADVLRRGYEARCRNARIAVSSIGSNEGVRALTAENAASTIAMHDGYLGSDSDEIRLRGFRGYPVALVAFAVIANKDTGVTGLSLRDLRSIYAPDGPTNWKSIKGGSDLPIRLVSRTEGSGTRGIFEEHVLRGPEPDLSSSDCRRKDELRAALHAVRCERSSQGQVLDTVDTVSGTIGYAEVHVASDTRRYPNVRILALDGRMPTASPTMDRYPFVAPEVFYTYGPPPNGSAAAAFLTFLAGEDARRLLRQAGTPVCVGPGPLISDPCQPN</sequence>